<name>A0A1H0PQQ7_HALAD</name>
<dbReference type="SUPFAM" id="SSF53244">
    <property type="entry name" value="MurD-like peptide ligases, peptide-binding domain"/>
    <property type="match status" value="1"/>
</dbReference>
<dbReference type="GO" id="GO:0008766">
    <property type="term" value="F:UDP-N-acetylmuramoylalanyl-D-glutamyl-2,6-diaminopimelate-D-alanyl-D-alanine ligase activity"/>
    <property type="evidence" value="ECO:0007669"/>
    <property type="project" value="RHEA"/>
</dbReference>
<dbReference type="GO" id="GO:0051301">
    <property type="term" value="P:cell division"/>
    <property type="evidence" value="ECO:0007669"/>
    <property type="project" value="UniProtKB-KW"/>
</dbReference>
<dbReference type="RefSeq" id="WP_089652810.1">
    <property type="nucleotide sequence ID" value="NZ_FNIZ01000011.1"/>
</dbReference>
<comment type="catalytic activity">
    <reaction evidence="10 11">
        <text>D-alanyl-D-alanine + UDP-N-acetyl-alpha-D-muramoyl-L-alanyl-gamma-D-glutamyl-meso-2,6-diaminopimelate + ATP = UDP-N-acetyl-alpha-D-muramoyl-L-alanyl-gamma-D-glutamyl-meso-2,6-diaminopimeloyl-D-alanyl-D-alanine + ADP + phosphate + H(+)</text>
        <dbReference type="Rhea" id="RHEA:28374"/>
        <dbReference type="ChEBI" id="CHEBI:15378"/>
        <dbReference type="ChEBI" id="CHEBI:30616"/>
        <dbReference type="ChEBI" id="CHEBI:43474"/>
        <dbReference type="ChEBI" id="CHEBI:57822"/>
        <dbReference type="ChEBI" id="CHEBI:61386"/>
        <dbReference type="ChEBI" id="CHEBI:83905"/>
        <dbReference type="ChEBI" id="CHEBI:456216"/>
        <dbReference type="EC" id="6.3.2.10"/>
    </reaction>
</comment>
<comment type="pathway">
    <text evidence="10 11">Cell wall biogenesis; peptidoglycan biosynthesis.</text>
</comment>
<proteinExistence type="inferred from homology"/>
<dbReference type="STRING" id="240303.SAMN05421677_11198"/>
<sequence>MILEVNELTQLFPKKQGAASDQIQLGSVMTDSRKTAKQSLFVPIVGENFDAHDFLGDAIKQGAVATLWQEDQPLPKLTPTDFPVFFVEDTTKALQQLASYYLKKVDPVVVGVTGSNGKTTTKDLAASVLQVKYKTHKTAGNFNNHIGLPLTVLAMDPETEAVVLEMGMDRAGEISVLSKLAEPSYAIITNIGESHIENLGSREGIAGAKLEITEGLSEEGALILDGDEPLLQEQNSKNWTVTCGFGDELDYQAEILQLTDESSTFKVGEQSFELPMAGKHNVKNATYVIALAERLGLSPQEIQQGFQQLQMSAMRFEKHEGHKGSLIINDAYNASPTSMKAIIEVVSQLTSKSRKVLILGDMFELGEQSEKLHQSVADAIDEKIHAVYTIGEYSKTISDAVDKQYPSIETHHFTEKQTLSHHVRKNLTADTVVLIKASRGMKLEELLENLVD</sequence>
<feature type="binding site" evidence="10">
    <location>
        <begin position="114"/>
        <end position="120"/>
    </location>
    <ligand>
        <name>ATP</name>
        <dbReference type="ChEBI" id="CHEBI:30616"/>
    </ligand>
</feature>
<evidence type="ECO:0000256" key="6">
    <source>
        <dbReference type="ARBA" id="ARBA00022960"/>
    </source>
</evidence>
<protein>
    <recommendedName>
        <fullName evidence="10 11">UDP-N-acetylmuramoyl-tripeptide--D-alanyl-D-alanine ligase</fullName>
        <ecNumber evidence="10 11">6.3.2.10</ecNumber>
    </recommendedName>
    <alternativeName>
        <fullName evidence="10">D-alanyl-D-alanine-adding enzyme</fullName>
    </alternativeName>
</protein>
<keyword evidence="5 10" id="KW-0067">ATP-binding</keyword>
<dbReference type="InterPro" id="IPR036565">
    <property type="entry name" value="Mur-like_cat_sf"/>
</dbReference>
<dbReference type="GO" id="GO:0047480">
    <property type="term" value="F:UDP-N-acetylmuramoyl-tripeptide-D-alanyl-D-alanine ligase activity"/>
    <property type="evidence" value="ECO:0007669"/>
    <property type="project" value="UniProtKB-UniRule"/>
</dbReference>
<evidence type="ECO:0000256" key="3">
    <source>
        <dbReference type="ARBA" id="ARBA00022618"/>
    </source>
</evidence>
<evidence type="ECO:0000256" key="2">
    <source>
        <dbReference type="ARBA" id="ARBA00022598"/>
    </source>
</evidence>
<evidence type="ECO:0000313" key="16">
    <source>
        <dbReference type="Proteomes" id="UP000198860"/>
    </source>
</evidence>
<dbReference type="InterPro" id="IPR000713">
    <property type="entry name" value="Mur_ligase_N"/>
</dbReference>
<dbReference type="InterPro" id="IPR036615">
    <property type="entry name" value="Mur_ligase_C_dom_sf"/>
</dbReference>
<dbReference type="InterPro" id="IPR035911">
    <property type="entry name" value="MurE/MurF_N"/>
</dbReference>
<dbReference type="UniPathway" id="UPA00219"/>
<evidence type="ECO:0000256" key="5">
    <source>
        <dbReference type="ARBA" id="ARBA00022840"/>
    </source>
</evidence>
<keyword evidence="4 10" id="KW-0547">Nucleotide-binding</keyword>
<comment type="subcellular location">
    <subcellularLocation>
        <location evidence="10 11">Cytoplasm</location>
    </subcellularLocation>
</comment>
<dbReference type="GO" id="GO:0005737">
    <property type="term" value="C:cytoplasm"/>
    <property type="evidence" value="ECO:0007669"/>
    <property type="project" value="UniProtKB-SubCell"/>
</dbReference>
<keyword evidence="2 10" id="KW-0436">Ligase</keyword>
<dbReference type="GO" id="GO:0071555">
    <property type="term" value="P:cell wall organization"/>
    <property type="evidence" value="ECO:0007669"/>
    <property type="project" value="UniProtKB-KW"/>
</dbReference>
<keyword evidence="6 10" id="KW-0133">Cell shape</keyword>
<organism evidence="15 16">
    <name type="scientific">Halobacillus aidingensis</name>
    <dbReference type="NCBI Taxonomy" id="240303"/>
    <lineage>
        <taxon>Bacteria</taxon>
        <taxon>Bacillati</taxon>
        <taxon>Bacillota</taxon>
        <taxon>Bacilli</taxon>
        <taxon>Bacillales</taxon>
        <taxon>Bacillaceae</taxon>
        <taxon>Halobacillus</taxon>
    </lineage>
</organism>
<feature type="domain" description="Mur ligase C-terminal" evidence="13">
    <location>
        <begin position="314"/>
        <end position="439"/>
    </location>
</feature>
<dbReference type="InterPro" id="IPR004101">
    <property type="entry name" value="Mur_ligase_C"/>
</dbReference>
<dbReference type="InterPro" id="IPR051046">
    <property type="entry name" value="MurCDEF_CellWall_CoF430Synth"/>
</dbReference>
<accession>A0A1H0PQQ7</accession>
<feature type="domain" description="Mur ligase N-terminal catalytic" evidence="12">
    <location>
        <begin position="28"/>
        <end position="100"/>
    </location>
</feature>
<dbReference type="SUPFAM" id="SSF63418">
    <property type="entry name" value="MurE/MurF N-terminal domain"/>
    <property type="match status" value="1"/>
</dbReference>
<evidence type="ECO:0000256" key="1">
    <source>
        <dbReference type="ARBA" id="ARBA00022490"/>
    </source>
</evidence>
<dbReference type="PANTHER" id="PTHR43024:SF1">
    <property type="entry name" value="UDP-N-ACETYLMURAMOYL-TRIPEPTIDE--D-ALANYL-D-ALANINE LIGASE"/>
    <property type="match status" value="1"/>
</dbReference>
<dbReference type="Gene3D" id="3.40.1390.10">
    <property type="entry name" value="MurE/MurF, N-terminal domain"/>
    <property type="match status" value="1"/>
</dbReference>
<dbReference type="HAMAP" id="MF_02019">
    <property type="entry name" value="MurF"/>
    <property type="match status" value="1"/>
</dbReference>
<dbReference type="InterPro" id="IPR013221">
    <property type="entry name" value="Mur_ligase_cen"/>
</dbReference>
<dbReference type="InterPro" id="IPR005863">
    <property type="entry name" value="UDP-N-AcMur_synth"/>
</dbReference>
<dbReference type="AlphaFoldDB" id="A0A1H0PQQ7"/>
<keyword evidence="9 10" id="KW-0961">Cell wall biogenesis/degradation</keyword>
<evidence type="ECO:0000256" key="10">
    <source>
        <dbReference type="HAMAP-Rule" id="MF_02019"/>
    </source>
</evidence>
<evidence type="ECO:0000259" key="14">
    <source>
        <dbReference type="Pfam" id="PF08245"/>
    </source>
</evidence>
<dbReference type="Gene3D" id="3.90.190.20">
    <property type="entry name" value="Mur ligase, C-terminal domain"/>
    <property type="match status" value="1"/>
</dbReference>
<dbReference type="GO" id="GO:0009252">
    <property type="term" value="P:peptidoglycan biosynthetic process"/>
    <property type="evidence" value="ECO:0007669"/>
    <property type="project" value="UniProtKB-UniRule"/>
</dbReference>
<feature type="domain" description="Mur ligase central" evidence="14">
    <location>
        <begin position="112"/>
        <end position="292"/>
    </location>
</feature>
<keyword evidence="16" id="KW-1185">Reference proteome</keyword>
<evidence type="ECO:0000256" key="11">
    <source>
        <dbReference type="RuleBase" id="RU004136"/>
    </source>
</evidence>
<dbReference type="EC" id="6.3.2.10" evidence="10 11"/>
<evidence type="ECO:0000259" key="13">
    <source>
        <dbReference type="Pfam" id="PF02875"/>
    </source>
</evidence>
<comment type="function">
    <text evidence="10 11">Involved in cell wall formation. Catalyzes the final step in the synthesis of UDP-N-acetylmuramoyl-pentapeptide, the precursor of murein.</text>
</comment>
<dbReference type="GO" id="GO:0005524">
    <property type="term" value="F:ATP binding"/>
    <property type="evidence" value="ECO:0007669"/>
    <property type="project" value="UniProtKB-UniRule"/>
</dbReference>
<dbReference type="Pfam" id="PF08245">
    <property type="entry name" value="Mur_ligase_M"/>
    <property type="match status" value="1"/>
</dbReference>
<evidence type="ECO:0000313" key="15">
    <source>
        <dbReference type="EMBL" id="SDP07413.1"/>
    </source>
</evidence>
<evidence type="ECO:0000256" key="8">
    <source>
        <dbReference type="ARBA" id="ARBA00023306"/>
    </source>
</evidence>
<dbReference type="Pfam" id="PF01225">
    <property type="entry name" value="Mur_ligase"/>
    <property type="match status" value="1"/>
</dbReference>
<dbReference type="Gene3D" id="3.40.1190.10">
    <property type="entry name" value="Mur-like, catalytic domain"/>
    <property type="match status" value="1"/>
</dbReference>
<dbReference type="OrthoDB" id="9801978at2"/>
<keyword evidence="8 10" id="KW-0131">Cell cycle</keyword>
<dbReference type="Pfam" id="PF02875">
    <property type="entry name" value="Mur_ligase_C"/>
    <property type="match status" value="1"/>
</dbReference>
<dbReference type="PANTHER" id="PTHR43024">
    <property type="entry name" value="UDP-N-ACETYLMURAMOYL-TRIPEPTIDE--D-ALANYL-D-ALANINE LIGASE"/>
    <property type="match status" value="1"/>
</dbReference>
<dbReference type="EMBL" id="FNIZ01000011">
    <property type="protein sequence ID" value="SDP07413.1"/>
    <property type="molecule type" value="Genomic_DNA"/>
</dbReference>
<dbReference type="NCBIfam" id="TIGR01143">
    <property type="entry name" value="murF"/>
    <property type="match status" value="1"/>
</dbReference>
<dbReference type="Proteomes" id="UP000198860">
    <property type="component" value="Unassembled WGS sequence"/>
</dbReference>
<keyword evidence="3 10" id="KW-0132">Cell division</keyword>
<evidence type="ECO:0000256" key="9">
    <source>
        <dbReference type="ARBA" id="ARBA00023316"/>
    </source>
</evidence>
<dbReference type="SUPFAM" id="SSF53623">
    <property type="entry name" value="MurD-like peptide ligases, catalytic domain"/>
    <property type="match status" value="1"/>
</dbReference>
<keyword evidence="7 10" id="KW-0573">Peptidoglycan synthesis</keyword>
<comment type="similarity">
    <text evidence="10">Belongs to the MurCDEF family. MurF subfamily.</text>
</comment>
<evidence type="ECO:0000256" key="7">
    <source>
        <dbReference type="ARBA" id="ARBA00022984"/>
    </source>
</evidence>
<dbReference type="GO" id="GO:0008360">
    <property type="term" value="P:regulation of cell shape"/>
    <property type="evidence" value="ECO:0007669"/>
    <property type="project" value="UniProtKB-KW"/>
</dbReference>
<evidence type="ECO:0000256" key="4">
    <source>
        <dbReference type="ARBA" id="ARBA00022741"/>
    </source>
</evidence>
<gene>
    <name evidence="10" type="primary">murF</name>
    <name evidence="15" type="ORF">SAMN05421677_11198</name>
</gene>
<evidence type="ECO:0000259" key="12">
    <source>
        <dbReference type="Pfam" id="PF01225"/>
    </source>
</evidence>
<keyword evidence="1 10" id="KW-0963">Cytoplasm</keyword>
<reference evidence="16" key="1">
    <citation type="submission" date="2016-10" db="EMBL/GenBank/DDBJ databases">
        <authorList>
            <person name="Varghese N."/>
            <person name="Submissions S."/>
        </authorList>
    </citation>
    <scope>NUCLEOTIDE SEQUENCE [LARGE SCALE GENOMIC DNA]</scope>
    <source>
        <strain evidence="16">CGMCC 1.3703</strain>
    </source>
</reference>